<gene>
    <name evidence="3" type="ORF">A2812_00220</name>
</gene>
<accession>A0A1G2HRW8</accession>
<dbReference type="EMBL" id="MHOM01000009">
    <property type="protein sequence ID" value="OGZ65272.1"/>
    <property type="molecule type" value="Genomic_DNA"/>
</dbReference>
<organism evidence="3 4">
    <name type="scientific">Candidatus Staskawiczbacteria bacterium RIFCSPHIGHO2_01_FULL_36_16</name>
    <dbReference type="NCBI Taxonomy" id="1802200"/>
    <lineage>
        <taxon>Bacteria</taxon>
        <taxon>Candidatus Staskawicziibacteriota</taxon>
    </lineage>
</organism>
<evidence type="ECO:0000256" key="1">
    <source>
        <dbReference type="ARBA" id="ARBA00005662"/>
    </source>
</evidence>
<dbReference type="SMART" id="SM00854">
    <property type="entry name" value="PGA_cap"/>
    <property type="match status" value="1"/>
</dbReference>
<comment type="caution">
    <text evidence="3">The sequence shown here is derived from an EMBL/GenBank/DDBJ whole genome shotgun (WGS) entry which is preliminary data.</text>
</comment>
<evidence type="ECO:0000313" key="4">
    <source>
        <dbReference type="Proteomes" id="UP000177190"/>
    </source>
</evidence>
<dbReference type="Pfam" id="PF01875">
    <property type="entry name" value="Memo"/>
    <property type="match status" value="1"/>
</dbReference>
<dbReference type="Gene3D" id="3.40.830.10">
    <property type="entry name" value="LigB-like"/>
    <property type="match status" value="1"/>
</dbReference>
<dbReference type="SUPFAM" id="SSF53213">
    <property type="entry name" value="LigB-like"/>
    <property type="match status" value="1"/>
</dbReference>
<dbReference type="Proteomes" id="UP000177190">
    <property type="component" value="Unassembled WGS sequence"/>
</dbReference>
<dbReference type="STRING" id="1802200.A2812_00220"/>
<proteinExistence type="inferred from homology"/>
<dbReference type="SUPFAM" id="SSF56300">
    <property type="entry name" value="Metallo-dependent phosphatases"/>
    <property type="match status" value="1"/>
</dbReference>
<dbReference type="Gene3D" id="3.60.21.10">
    <property type="match status" value="1"/>
</dbReference>
<sequence length="604" mass="67967">MKKKNVIVTILLIAAVITAAICFLSFLKPVETFLEQLAGEDLSQNFFLASLYNNIESYQDVFSNLPKMPEEQGIEAGVISHHFLAKELIADFYNRISNKNIDTIFLISPDHYNIFFPSGVIAYTSSLTWQTPFGNLPADKNIINSLVKQQLVENNDSAMGLEHGIYVETPFIKNFFPKAKVVPLILNLSADYNSFSDLGKKLRNLVPENSILIVSSDFSHDISAKEAGIKDKDIIQILKNLDFNKIKEINSDCLKCFAVLYGFLQNTNNYNFNLIDNKNSFDFASDSEDSVTSYVSGFYEEKKDIQILFTGDLMFDRGIRYYAKKNGGNEFIFEKIYPLLINNDLVVSNLEGPITDEKSISSGTVPGSANNYTFTFDPSVAKTLYRENIKLVSLANNHILNFGRQGLNSTKNYLDSAKVEYFGAPEGQRSIIKEINPVRNSSPTSSSGTESTGAISNGVNGVRIGFVSYNEFYGDIEEEQNSVIEEIKKIRQEVDLIIVFSHWGPEYRLTATDVVKELAHKFIDGGADLIIGSHPHVIMPMEEYKGKRIYYSLGNFVFDQYFNENVRNGLAVIVKINLETKQLNFEEIKLYLQSGGQTIEISKE</sequence>
<dbReference type="InterPro" id="IPR002737">
    <property type="entry name" value="MEMO1_fam"/>
</dbReference>
<reference evidence="3 4" key="1">
    <citation type="journal article" date="2016" name="Nat. Commun.">
        <title>Thousands of microbial genomes shed light on interconnected biogeochemical processes in an aquifer system.</title>
        <authorList>
            <person name="Anantharaman K."/>
            <person name="Brown C.T."/>
            <person name="Hug L.A."/>
            <person name="Sharon I."/>
            <person name="Castelle C.J."/>
            <person name="Probst A.J."/>
            <person name="Thomas B.C."/>
            <person name="Singh A."/>
            <person name="Wilkins M.J."/>
            <person name="Karaoz U."/>
            <person name="Brodie E.L."/>
            <person name="Williams K.H."/>
            <person name="Hubbard S.S."/>
            <person name="Banfield J.F."/>
        </authorList>
    </citation>
    <scope>NUCLEOTIDE SEQUENCE [LARGE SCALE GENOMIC DNA]</scope>
</reference>
<feature type="domain" description="Capsule synthesis protein CapA" evidence="2">
    <location>
        <begin position="306"/>
        <end position="560"/>
    </location>
</feature>
<dbReference type="InterPro" id="IPR019079">
    <property type="entry name" value="Capsule_synth_CapA"/>
</dbReference>
<dbReference type="NCBIfam" id="TIGR04336">
    <property type="entry name" value="AmmeMemoSam_B"/>
    <property type="match status" value="1"/>
</dbReference>
<dbReference type="InterPro" id="IPR029052">
    <property type="entry name" value="Metallo-depent_PP-like"/>
</dbReference>
<protein>
    <submittedName>
        <fullName evidence="3">AmmeMemoRadiSam system protein B</fullName>
    </submittedName>
</protein>
<comment type="similarity">
    <text evidence="1">Belongs to the CapA family.</text>
</comment>
<dbReference type="CDD" id="cd07361">
    <property type="entry name" value="MEMO_like"/>
    <property type="match status" value="1"/>
</dbReference>
<evidence type="ECO:0000313" key="3">
    <source>
        <dbReference type="EMBL" id="OGZ65272.1"/>
    </source>
</evidence>
<dbReference type="PANTHER" id="PTHR33393">
    <property type="entry name" value="POLYGLUTAMINE SYNTHESIS ACCESSORY PROTEIN RV0574C-RELATED"/>
    <property type="match status" value="1"/>
</dbReference>
<name>A0A1G2HRW8_9BACT</name>
<dbReference type="CDD" id="cd07381">
    <property type="entry name" value="MPP_CapA"/>
    <property type="match status" value="1"/>
</dbReference>
<dbReference type="InterPro" id="IPR052169">
    <property type="entry name" value="CW_Biosynth-Accessory"/>
</dbReference>
<dbReference type="AlphaFoldDB" id="A0A1G2HRW8"/>
<dbReference type="Pfam" id="PF09587">
    <property type="entry name" value="PGA_cap"/>
    <property type="match status" value="1"/>
</dbReference>
<dbReference type="PANTHER" id="PTHR33393:SF12">
    <property type="entry name" value="CAPSULE BIOSYNTHESIS PROTEIN CAPA"/>
    <property type="match status" value="1"/>
</dbReference>
<evidence type="ECO:0000259" key="2">
    <source>
        <dbReference type="SMART" id="SM00854"/>
    </source>
</evidence>